<dbReference type="Proteomes" id="UP001042704">
    <property type="component" value="Chromosome"/>
</dbReference>
<reference evidence="7" key="2">
    <citation type="submission" date="2019-02" db="EMBL/GenBank/DDBJ databases">
        <authorList>
            <person name="Chen S.-C."/>
            <person name="Chien H.-H."/>
            <person name="Lai M.-C."/>
        </authorList>
    </citation>
    <scope>NUCLEOTIDE SEQUENCE</scope>
    <source>
        <strain evidence="7">N2F9704</strain>
    </source>
</reference>
<feature type="transmembrane region" description="Helical" evidence="5">
    <location>
        <begin position="173"/>
        <end position="191"/>
    </location>
</feature>
<feature type="transmembrane region" description="Helical" evidence="5">
    <location>
        <begin position="391"/>
        <end position="410"/>
    </location>
</feature>
<gene>
    <name evidence="7" type="ORF">RJ40_05160</name>
</gene>
<feature type="transmembrane region" description="Helical" evidence="5">
    <location>
        <begin position="90"/>
        <end position="115"/>
    </location>
</feature>
<comment type="subcellular location">
    <subcellularLocation>
        <location evidence="1">Membrane</location>
        <topology evidence="1">Multi-pass membrane protein</topology>
    </subcellularLocation>
</comment>
<dbReference type="PIRSF" id="PIRSF006060">
    <property type="entry name" value="AA_transporter"/>
    <property type="match status" value="1"/>
</dbReference>
<sequence>MKMSRVRRRAGGWNISLFEERGGTDRRPLSPLHLRITFLTGRCENHLMADGYTRSGGLSAGTAVAFAVGNMVGAGVFVLSGLMVQTAGPAAVLSYLLCGILVAFTGLSYAVLASICPGDGGGYLYAHHMLGPYPGFLAGWGMYISVTIASAFVLLGLGIYANRLLGTAFDPRIAALVGLVLLTLLNLRSTAEAGRAEVALVAAKIVVLLLVAAVGVINLTPADFTPFFPHGTGAMLDGVAMVFFAYLGFQVVAMMGGEIKSSARVVPLATLASIGIVAVIYCGVEVALLAAHLPAYGDSSLFDAAVVFFGGWGGTIVAIGAIFSTLSAANANIIGGSRVILTMAAEKQIPGRFAALKGEQPANAVLLSAGVAAGLILLGNLGVIVDLTNTVALVSMGLVNISAVILTLGHRPVPGDRTYFRIPFGPLIPLVGAGSCILMLVTLPLPVLAAGGAALLAGTIFFVVEDTPEGERATAEIREFIEREER</sequence>
<dbReference type="KEGG" id="maqe:RJ40_05160"/>
<accession>A0A8A3S4S8</accession>
<feature type="transmembrane region" description="Helical" evidence="5">
    <location>
        <begin position="422"/>
        <end position="441"/>
    </location>
</feature>
<dbReference type="GO" id="GO:0016020">
    <property type="term" value="C:membrane"/>
    <property type="evidence" value="ECO:0007669"/>
    <property type="project" value="UniProtKB-SubCell"/>
</dbReference>
<keyword evidence="8" id="KW-1185">Reference proteome</keyword>
<evidence type="ECO:0000256" key="5">
    <source>
        <dbReference type="SAM" id="Phobius"/>
    </source>
</evidence>
<protein>
    <submittedName>
        <fullName evidence="7">Amino acid permease</fullName>
    </submittedName>
</protein>
<evidence type="ECO:0000256" key="3">
    <source>
        <dbReference type="ARBA" id="ARBA00022989"/>
    </source>
</evidence>
<feature type="domain" description="Amino acid permease/ SLC12A" evidence="6">
    <location>
        <begin position="64"/>
        <end position="445"/>
    </location>
</feature>
<feature type="transmembrane region" description="Helical" evidence="5">
    <location>
        <begin position="447"/>
        <end position="464"/>
    </location>
</feature>
<organism evidence="7 8">
    <name type="scientific">Methanofollis aquaemaris</name>
    <dbReference type="NCBI Taxonomy" id="126734"/>
    <lineage>
        <taxon>Archaea</taxon>
        <taxon>Methanobacteriati</taxon>
        <taxon>Methanobacteriota</taxon>
        <taxon>Stenosarchaea group</taxon>
        <taxon>Methanomicrobia</taxon>
        <taxon>Methanomicrobiales</taxon>
        <taxon>Methanomicrobiaceae</taxon>
        <taxon>Methanofollis</taxon>
    </lineage>
</organism>
<evidence type="ECO:0000256" key="4">
    <source>
        <dbReference type="ARBA" id="ARBA00023136"/>
    </source>
</evidence>
<dbReference type="PANTHER" id="PTHR42770">
    <property type="entry name" value="AMINO ACID TRANSPORTER-RELATED"/>
    <property type="match status" value="1"/>
</dbReference>
<dbReference type="PANTHER" id="PTHR42770:SF7">
    <property type="entry name" value="MEMBRANE PROTEIN"/>
    <property type="match status" value="1"/>
</dbReference>
<dbReference type="Pfam" id="PF00324">
    <property type="entry name" value="AA_permease"/>
    <property type="match status" value="1"/>
</dbReference>
<evidence type="ECO:0000313" key="7">
    <source>
        <dbReference type="EMBL" id="QSZ66923.1"/>
    </source>
</evidence>
<feature type="transmembrane region" description="Helical" evidence="5">
    <location>
        <begin position="239"/>
        <end position="256"/>
    </location>
</feature>
<evidence type="ECO:0000259" key="6">
    <source>
        <dbReference type="Pfam" id="PF00324"/>
    </source>
</evidence>
<evidence type="ECO:0000313" key="8">
    <source>
        <dbReference type="Proteomes" id="UP001042704"/>
    </source>
</evidence>
<feature type="transmembrane region" description="Helical" evidence="5">
    <location>
        <begin position="268"/>
        <end position="293"/>
    </location>
</feature>
<dbReference type="EMBL" id="CP036172">
    <property type="protein sequence ID" value="QSZ66923.1"/>
    <property type="molecule type" value="Genomic_DNA"/>
</dbReference>
<dbReference type="AlphaFoldDB" id="A0A8A3S4S8"/>
<proteinExistence type="predicted"/>
<keyword evidence="3 5" id="KW-1133">Transmembrane helix</keyword>
<evidence type="ECO:0000256" key="1">
    <source>
        <dbReference type="ARBA" id="ARBA00004141"/>
    </source>
</evidence>
<feature type="transmembrane region" description="Helical" evidence="5">
    <location>
        <begin position="198"/>
        <end position="219"/>
    </location>
</feature>
<evidence type="ECO:0000256" key="2">
    <source>
        <dbReference type="ARBA" id="ARBA00022692"/>
    </source>
</evidence>
<feature type="transmembrane region" description="Helical" evidence="5">
    <location>
        <begin position="305"/>
        <end position="329"/>
    </location>
</feature>
<dbReference type="InterPro" id="IPR050367">
    <property type="entry name" value="APC_superfamily"/>
</dbReference>
<dbReference type="Gene3D" id="1.20.1740.10">
    <property type="entry name" value="Amino acid/polyamine transporter I"/>
    <property type="match status" value="1"/>
</dbReference>
<name>A0A8A3S4S8_9EURY</name>
<keyword evidence="4 5" id="KW-0472">Membrane</keyword>
<reference evidence="7" key="1">
    <citation type="journal article" date="2001" name="Int. J. Syst. Evol. Microbiol.">
        <title>Methanofollis aquaemaris sp. nov., a methanogen isolated from an aquaculture fish pond.</title>
        <authorList>
            <person name="Lai M.C."/>
            <person name="Chen S.C."/>
        </authorList>
    </citation>
    <scope>NUCLEOTIDE SEQUENCE</scope>
    <source>
        <strain evidence="7">N2F9704</strain>
    </source>
</reference>
<keyword evidence="2 5" id="KW-0812">Transmembrane</keyword>
<feature type="transmembrane region" description="Helical" evidence="5">
    <location>
        <begin position="63"/>
        <end position="84"/>
    </location>
</feature>
<feature type="transmembrane region" description="Helical" evidence="5">
    <location>
        <begin position="364"/>
        <end position="385"/>
    </location>
</feature>
<dbReference type="GO" id="GO:0055085">
    <property type="term" value="P:transmembrane transport"/>
    <property type="evidence" value="ECO:0007669"/>
    <property type="project" value="InterPro"/>
</dbReference>
<dbReference type="InterPro" id="IPR004841">
    <property type="entry name" value="AA-permease/SLC12A_dom"/>
</dbReference>
<feature type="transmembrane region" description="Helical" evidence="5">
    <location>
        <begin position="136"/>
        <end position="161"/>
    </location>
</feature>